<evidence type="ECO:0000313" key="3">
    <source>
        <dbReference type="Proteomes" id="UP001627154"/>
    </source>
</evidence>
<dbReference type="EMBL" id="JBJJXI010000078">
    <property type="protein sequence ID" value="KAL3395652.1"/>
    <property type="molecule type" value="Genomic_DNA"/>
</dbReference>
<gene>
    <name evidence="2" type="ORF">TKK_010191</name>
</gene>
<name>A0ABD2WT48_9HYME</name>
<evidence type="ECO:0000259" key="1">
    <source>
        <dbReference type="Pfam" id="PF11620"/>
    </source>
</evidence>
<dbReference type="Pfam" id="PF11620">
    <property type="entry name" value="GABP-alpha"/>
    <property type="match status" value="1"/>
</dbReference>
<keyword evidence="3" id="KW-1185">Reference proteome</keyword>
<dbReference type="AlphaFoldDB" id="A0ABD2WT48"/>
<proteinExistence type="predicted"/>
<sequence length="146" mass="16880">MVLTMHMDMSETMASLNILVEKKLKVSLTVDAYYLQGIVLIEDDKTLVNQCKERSGIFQVKLHTEPNQKQIFIVLKLFSVSDFLIQHLGFINECLNKIRHHFNDNISSTIDSHPYLKINENWGGMANKETSEEIENIDTDYSHGMY</sequence>
<feature type="domain" description="GA-binding protein alpha subunit N-terminal" evidence="1">
    <location>
        <begin position="2"/>
        <end position="73"/>
    </location>
</feature>
<accession>A0ABD2WT48</accession>
<dbReference type="Proteomes" id="UP001627154">
    <property type="component" value="Unassembled WGS sequence"/>
</dbReference>
<dbReference type="InterPro" id="IPR024668">
    <property type="entry name" value="GABP_asu_N"/>
</dbReference>
<comment type="caution">
    <text evidence="2">The sequence shown here is derived from an EMBL/GenBank/DDBJ whole genome shotgun (WGS) entry which is preliminary data.</text>
</comment>
<protein>
    <recommendedName>
        <fullName evidence="1">GA-binding protein alpha subunit N-terminal domain-containing protein</fullName>
    </recommendedName>
</protein>
<reference evidence="2 3" key="1">
    <citation type="journal article" date="2024" name="bioRxiv">
        <title>A reference genome for Trichogramma kaykai: A tiny desert-dwelling parasitoid wasp with competing sex-ratio distorters.</title>
        <authorList>
            <person name="Culotta J."/>
            <person name="Lindsey A.R."/>
        </authorList>
    </citation>
    <scope>NUCLEOTIDE SEQUENCE [LARGE SCALE GENOMIC DNA]</scope>
    <source>
        <strain evidence="2 3">KSX58</strain>
    </source>
</reference>
<organism evidence="2 3">
    <name type="scientific">Trichogramma kaykai</name>
    <dbReference type="NCBI Taxonomy" id="54128"/>
    <lineage>
        <taxon>Eukaryota</taxon>
        <taxon>Metazoa</taxon>
        <taxon>Ecdysozoa</taxon>
        <taxon>Arthropoda</taxon>
        <taxon>Hexapoda</taxon>
        <taxon>Insecta</taxon>
        <taxon>Pterygota</taxon>
        <taxon>Neoptera</taxon>
        <taxon>Endopterygota</taxon>
        <taxon>Hymenoptera</taxon>
        <taxon>Apocrita</taxon>
        <taxon>Proctotrupomorpha</taxon>
        <taxon>Chalcidoidea</taxon>
        <taxon>Trichogrammatidae</taxon>
        <taxon>Trichogramma</taxon>
    </lineage>
</organism>
<dbReference type="Gene3D" id="3.10.20.90">
    <property type="entry name" value="Phosphatidylinositol 3-kinase Catalytic Subunit, Chain A, domain 1"/>
    <property type="match status" value="1"/>
</dbReference>
<evidence type="ECO:0000313" key="2">
    <source>
        <dbReference type="EMBL" id="KAL3395652.1"/>
    </source>
</evidence>